<evidence type="ECO:0000313" key="2">
    <source>
        <dbReference type="EMBL" id="QHT30922.1"/>
    </source>
</evidence>
<name>A0A6C0EQC6_9ZZZZ</name>
<protein>
    <submittedName>
        <fullName evidence="2">Uncharacterized protein</fullName>
    </submittedName>
</protein>
<dbReference type="AlphaFoldDB" id="A0A6C0EQC6"/>
<feature type="compositionally biased region" description="Basic and acidic residues" evidence="1">
    <location>
        <begin position="1"/>
        <end position="13"/>
    </location>
</feature>
<sequence length="133" mass="14549">MDRPIVKITKMESEPSPSKTPVKPISDPKLDGGKKKTYPRGILKTSKIKIKPVADPAKHPPLKKFMKKHTIRLLTDSGANHRRKTIKQKIDKMSDKKVKDLVIKAGLSKGSGPSGLLRQILEGGMLSGFVSSG</sequence>
<feature type="region of interest" description="Disordered" evidence="1">
    <location>
        <begin position="1"/>
        <end position="38"/>
    </location>
</feature>
<accession>A0A6C0EQC6</accession>
<evidence type="ECO:0000256" key="1">
    <source>
        <dbReference type="SAM" id="MobiDB-lite"/>
    </source>
</evidence>
<reference evidence="2" key="1">
    <citation type="journal article" date="2020" name="Nature">
        <title>Giant virus diversity and host interactions through global metagenomics.</title>
        <authorList>
            <person name="Schulz F."/>
            <person name="Roux S."/>
            <person name="Paez-Espino D."/>
            <person name="Jungbluth S."/>
            <person name="Walsh D.A."/>
            <person name="Denef V.J."/>
            <person name="McMahon K.D."/>
            <person name="Konstantinidis K.T."/>
            <person name="Eloe-Fadrosh E.A."/>
            <person name="Kyrpides N.C."/>
            <person name="Woyke T."/>
        </authorList>
    </citation>
    <scope>NUCLEOTIDE SEQUENCE</scope>
    <source>
        <strain evidence="2">GVMAG-M-3300009151-50</strain>
    </source>
</reference>
<dbReference type="EMBL" id="MN738913">
    <property type="protein sequence ID" value="QHT30922.1"/>
    <property type="molecule type" value="Genomic_DNA"/>
</dbReference>
<organism evidence="2">
    <name type="scientific">viral metagenome</name>
    <dbReference type="NCBI Taxonomy" id="1070528"/>
    <lineage>
        <taxon>unclassified sequences</taxon>
        <taxon>metagenomes</taxon>
        <taxon>organismal metagenomes</taxon>
    </lineage>
</organism>
<proteinExistence type="predicted"/>